<evidence type="ECO:0000313" key="2">
    <source>
        <dbReference type="EMBL" id="MCA9759824.1"/>
    </source>
</evidence>
<feature type="region of interest" description="Disordered" evidence="1">
    <location>
        <begin position="127"/>
        <end position="206"/>
    </location>
</feature>
<evidence type="ECO:0000256" key="1">
    <source>
        <dbReference type="SAM" id="MobiDB-lite"/>
    </source>
</evidence>
<evidence type="ECO:0000313" key="3">
    <source>
        <dbReference type="Proteomes" id="UP000739538"/>
    </source>
</evidence>
<comment type="caution">
    <text evidence="2">The sequence shown here is derived from an EMBL/GenBank/DDBJ whole genome shotgun (WGS) entry which is preliminary data.</text>
</comment>
<protein>
    <recommendedName>
        <fullName evidence="4">DUF222 domain-containing protein</fullName>
    </recommendedName>
</protein>
<name>A0A956NMA7_UNCEI</name>
<organism evidence="2 3">
    <name type="scientific">Eiseniibacteriota bacterium</name>
    <dbReference type="NCBI Taxonomy" id="2212470"/>
    <lineage>
        <taxon>Bacteria</taxon>
        <taxon>Candidatus Eiseniibacteriota</taxon>
    </lineage>
</organism>
<sequence>MRREHRSSVAVLDALAELDRRSVYLDHGYSSLFDFCTRRWRYSAATAARYIAASRAAVQFPRVRELLLEQRLTVCGVARIAKTLTEQNCRDLLERAADCSYAEIEALVASGREAPRIPDRVRVVGASMRKRSQETSSQTLLGRGERTDGAAGEATHEAANGSTHESTHEAASESMVSTGVPGLEETGPTSETPTGSGADIQHGCGVGGERAESELRYEIRFSATQRFVKKLERAKAICSRRADLEAVLERALDDLLERRDPDVRM</sequence>
<accession>A0A956NMA7</accession>
<proteinExistence type="predicted"/>
<reference evidence="2" key="2">
    <citation type="journal article" date="2021" name="Microbiome">
        <title>Successional dynamics and alternative stable states in a saline activated sludge microbial community over 9 years.</title>
        <authorList>
            <person name="Wang Y."/>
            <person name="Ye J."/>
            <person name="Ju F."/>
            <person name="Liu L."/>
            <person name="Boyd J.A."/>
            <person name="Deng Y."/>
            <person name="Parks D.H."/>
            <person name="Jiang X."/>
            <person name="Yin X."/>
            <person name="Woodcroft B.J."/>
            <person name="Tyson G.W."/>
            <person name="Hugenholtz P."/>
            <person name="Polz M.F."/>
            <person name="Zhang T."/>
        </authorList>
    </citation>
    <scope>NUCLEOTIDE SEQUENCE</scope>
    <source>
        <strain evidence="2">HKST-UBA02</strain>
    </source>
</reference>
<feature type="compositionally biased region" description="Low complexity" evidence="1">
    <location>
        <begin position="181"/>
        <end position="197"/>
    </location>
</feature>
<dbReference type="Proteomes" id="UP000739538">
    <property type="component" value="Unassembled WGS sequence"/>
</dbReference>
<evidence type="ECO:0008006" key="4">
    <source>
        <dbReference type="Google" id="ProtNLM"/>
    </source>
</evidence>
<reference evidence="2" key="1">
    <citation type="submission" date="2020-04" db="EMBL/GenBank/DDBJ databases">
        <authorList>
            <person name="Zhang T."/>
        </authorList>
    </citation>
    <scope>NUCLEOTIDE SEQUENCE</scope>
    <source>
        <strain evidence="2">HKST-UBA02</strain>
    </source>
</reference>
<dbReference type="EMBL" id="JAGQHS010000526">
    <property type="protein sequence ID" value="MCA9759824.1"/>
    <property type="molecule type" value="Genomic_DNA"/>
</dbReference>
<dbReference type="AlphaFoldDB" id="A0A956NMA7"/>
<gene>
    <name evidence="2" type="ORF">KDA27_28765</name>
</gene>
<feature type="non-terminal residue" evidence="2">
    <location>
        <position position="265"/>
    </location>
</feature>